<name>A0ABU9X3H0_9MICC</name>
<dbReference type="InterPro" id="IPR023393">
    <property type="entry name" value="START-like_dom_sf"/>
</dbReference>
<keyword evidence="4" id="KW-1185">Reference proteome</keyword>
<evidence type="ECO:0000259" key="2">
    <source>
        <dbReference type="Pfam" id="PF08327"/>
    </source>
</evidence>
<comment type="similarity">
    <text evidence="1">Belongs to the AHA1 family.</text>
</comment>
<protein>
    <submittedName>
        <fullName evidence="3">SRPBCC family protein</fullName>
    </submittedName>
</protein>
<dbReference type="Pfam" id="PF08327">
    <property type="entry name" value="AHSA1"/>
    <property type="match status" value="1"/>
</dbReference>
<dbReference type="EMBL" id="JBDFRB010000023">
    <property type="protein sequence ID" value="MEN2745992.1"/>
    <property type="molecule type" value="Genomic_DNA"/>
</dbReference>
<reference evidence="3 4" key="1">
    <citation type="submission" date="2024-05" db="EMBL/GenBank/DDBJ databases">
        <title>Sinomonas sp. nov., isolated from a waste landfill.</title>
        <authorList>
            <person name="Zhao Y."/>
        </authorList>
    </citation>
    <scope>NUCLEOTIDE SEQUENCE [LARGE SCALE GENOMIC DNA]</scope>
    <source>
        <strain evidence="3 4">CCTCC AB2014300</strain>
    </source>
</reference>
<dbReference type="SUPFAM" id="SSF55961">
    <property type="entry name" value="Bet v1-like"/>
    <property type="match status" value="1"/>
</dbReference>
<evidence type="ECO:0000313" key="3">
    <source>
        <dbReference type="EMBL" id="MEN2745992.1"/>
    </source>
</evidence>
<dbReference type="Proteomes" id="UP001422074">
    <property type="component" value="Unassembled WGS sequence"/>
</dbReference>
<feature type="domain" description="Activator of Hsp90 ATPase homologue 1/2-like C-terminal" evidence="2">
    <location>
        <begin position="31"/>
        <end position="163"/>
    </location>
</feature>
<organism evidence="3 4">
    <name type="scientific">Sinomonas halotolerans</name>
    <dbReference type="NCBI Taxonomy" id="1644133"/>
    <lineage>
        <taxon>Bacteria</taxon>
        <taxon>Bacillati</taxon>
        <taxon>Actinomycetota</taxon>
        <taxon>Actinomycetes</taxon>
        <taxon>Micrococcales</taxon>
        <taxon>Micrococcaceae</taxon>
        <taxon>Sinomonas</taxon>
    </lineage>
</organism>
<evidence type="ECO:0000313" key="4">
    <source>
        <dbReference type="Proteomes" id="UP001422074"/>
    </source>
</evidence>
<dbReference type="InterPro" id="IPR013538">
    <property type="entry name" value="ASHA1/2-like_C"/>
</dbReference>
<proteinExistence type="inferred from homology"/>
<accession>A0ABU9X3H0</accession>
<comment type="caution">
    <text evidence="3">The sequence shown here is derived from an EMBL/GenBank/DDBJ whole genome shotgun (WGS) entry which is preliminary data.</text>
</comment>
<evidence type="ECO:0000256" key="1">
    <source>
        <dbReference type="ARBA" id="ARBA00006817"/>
    </source>
</evidence>
<dbReference type="RefSeq" id="WP_345886596.1">
    <property type="nucleotide sequence ID" value="NZ_JBDFRB010000023.1"/>
</dbReference>
<dbReference type="Gene3D" id="3.30.530.20">
    <property type="match status" value="1"/>
</dbReference>
<dbReference type="CDD" id="cd07826">
    <property type="entry name" value="SRPBCC_CalC_Aha1-like_9"/>
    <property type="match status" value="1"/>
</dbReference>
<gene>
    <name evidence="3" type="ORF">ABCQ75_15825</name>
</gene>
<sequence>MSSDDAATVPRPTRITAVPGGPHIDVVRDFDAPPERVFAAHCDPALFSQWIGPARLITVVEHMDARTGGSYRFVQREHDGGEYRFRGSFHEVAAPHRIVMTFEYEGAPGHVELDTASFSDLPDGRCRLRVHSTFESAKERDAVLAAGMADGVEEGYRRLDGLLADGIA</sequence>